<sequence>MKTKKLSIKEQIHKFETDGVTFNFISKEEAEKILTTKVYFFKLKVFEKAFEKNTVTNKYLRLDFKNLIDLFDLDCMLKKFILDLSITVEHNLKLRLINKVTNNPLEDGKTIAERFLEDHPDISSELNDRAYHSDLIAKYKGNWTIWSLCEVLSLRSFGKLYTFYLNNNPDRNDNLIVDLFYPLRFLRNGAAHNLCLLSSIRVPFKLTEHEKNSCGEIVPTKRLLTYLNNADRNHNKSLSISNEAKKNILKNPLVHDFIASLVLFKISCDNSETTERIRLSLKQLISDFSKYHTYINNDSKFSSIFNLVINTVDFLF</sequence>
<gene>
    <name evidence="1" type="ORF">DYE49_02190</name>
</gene>
<evidence type="ECO:0000313" key="2">
    <source>
        <dbReference type="Proteomes" id="UP000593591"/>
    </source>
</evidence>
<evidence type="ECO:0000313" key="1">
    <source>
        <dbReference type="EMBL" id="QOS39326.1"/>
    </source>
</evidence>
<dbReference type="KEGG" id="trc:DYE49_02190"/>
<dbReference type="Pfam" id="PF07751">
    <property type="entry name" value="Abi_2"/>
    <property type="match status" value="1"/>
</dbReference>
<protein>
    <submittedName>
        <fullName evidence="1">Abi family protein</fullName>
    </submittedName>
</protein>
<reference evidence="1 2" key="1">
    <citation type="submission" date="2018-08" db="EMBL/GenBank/DDBJ databases">
        <title>The first complete genome of Treponema rectale (CHPAT), a commensal spirochete of the bovine rectum.</title>
        <authorList>
            <person name="Staton G.J."/>
            <person name="Clegg S.R."/>
            <person name="Carter S.D."/>
            <person name="Radford A.D."/>
            <person name="Darby A."/>
            <person name="Hall N."/>
            <person name="Birtles R.J."/>
            <person name="Evans N.J."/>
        </authorList>
    </citation>
    <scope>NUCLEOTIDE SEQUENCE [LARGE SCALE GENOMIC DNA]</scope>
    <source>
        <strain evidence="1 2">CHPA</strain>
    </source>
</reference>
<proteinExistence type="predicted"/>
<dbReference type="EMBL" id="CP031517">
    <property type="protein sequence ID" value="QOS39326.1"/>
    <property type="molecule type" value="Genomic_DNA"/>
</dbReference>
<dbReference type="InterPro" id="IPR011664">
    <property type="entry name" value="Abi_system_AbiD/AbiF-like"/>
</dbReference>
<name>A0A7M1XIE7_9SPIR</name>
<dbReference type="Proteomes" id="UP000593591">
    <property type="component" value="Chromosome"/>
</dbReference>
<organism evidence="1 2">
    <name type="scientific">Treponema rectale</name>
    <dbReference type="NCBI Taxonomy" id="744512"/>
    <lineage>
        <taxon>Bacteria</taxon>
        <taxon>Pseudomonadati</taxon>
        <taxon>Spirochaetota</taxon>
        <taxon>Spirochaetia</taxon>
        <taxon>Spirochaetales</taxon>
        <taxon>Treponemataceae</taxon>
        <taxon>Treponema</taxon>
    </lineage>
</organism>
<dbReference type="AlphaFoldDB" id="A0A7M1XIE7"/>
<accession>A0A7M1XIE7</accession>